<dbReference type="Proteomes" id="UP000185999">
    <property type="component" value="Unassembled WGS sequence"/>
</dbReference>
<gene>
    <name evidence="1" type="ORF">SAMN05421760_11025</name>
</gene>
<keyword evidence="2" id="KW-1185">Reference proteome</keyword>
<organism evidence="1 2">
    <name type="scientific">Neptunomonas antarctica</name>
    <dbReference type="NCBI Taxonomy" id="619304"/>
    <lineage>
        <taxon>Bacteria</taxon>
        <taxon>Pseudomonadati</taxon>
        <taxon>Pseudomonadota</taxon>
        <taxon>Gammaproteobacteria</taxon>
        <taxon>Oceanospirillales</taxon>
        <taxon>Oceanospirillaceae</taxon>
        <taxon>Neptunomonas</taxon>
    </lineage>
</organism>
<dbReference type="AlphaFoldDB" id="A0A1N7NLD3"/>
<sequence length="164" mass="18130">MVNPLMGVACLRCSLGDAVSRYAGKAALVFMIASVTMQQSALAADDSISYEVVLPHGYLEGSDDGRTAYMGKDRGVFDKERMNEVIYQDNPSDLPPPTVVAYSPLSKVQMIWVEKVSAKPELKGEDAIYQRISDDQGKEKCLWEPDSCDSEISSRQRRNIITSD</sequence>
<reference evidence="2" key="1">
    <citation type="submission" date="2017-01" db="EMBL/GenBank/DDBJ databases">
        <authorList>
            <person name="Varghese N."/>
            <person name="Submissions S."/>
        </authorList>
    </citation>
    <scope>NUCLEOTIDE SEQUENCE [LARGE SCALE GENOMIC DNA]</scope>
    <source>
        <strain evidence="2">DSM 22306</strain>
    </source>
</reference>
<evidence type="ECO:0000313" key="1">
    <source>
        <dbReference type="EMBL" id="SIS99122.1"/>
    </source>
</evidence>
<dbReference type="RefSeq" id="WP_054339862.1">
    <property type="nucleotide sequence ID" value="NZ_FTOE01000010.1"/>
</dbReference>
<proteinExistence type="predicted"/>
<protein>
    <submittedName>
        <fullName evidence="1">Uncharacterized protein</fullName>
    </submittedName>
</protein>
<dbReference type="STRING" id="619304.SAMN05421760_11025"/>
<dbReference type="EMBL" id="FTOE01000010">
    <property type="protein sequence ID" value="SIS99122.1"/>
    <property type="molecule type" value="Genomic_DNA"/>
</dbReference>
<evidence type="ECO:0000313" key="2">
    <source>
        <dbReference type="Proteomes" id="UP000185999"/>
    </source>
</evidence>
<accession>A0A1N7NLD3</accession>
<name>A0A1N7NLD3_9GAMM</name>